<dbReference type="AlphaFoldDB" id="A0A8S9ZFG1"/>
<name>A0A8S9ZFG1_9BILA</name>
<keyword evidence="4" id="KW-1185">Reference proteome</keyword>
<feature type="signal peptide" evidence="2">
    <location>
        <begin position="1"/>
        <end position="24"/>
    </location>
</feature>
<reference evidence="3" key="1">
    <citation type="journal article" date="2020" name="Ecol. Evol.">
        <title>Genome structure and content of the rice root-knot nematode (Meloidogyne graminicola).</title>
        <authorList>
            <person name="Phan N.T."/>
            <person name="Danchin E.G.J."/>
            <person name="Klopp C."/>
            <person name="Perfus-Barbeoch L."/>
            <person name="Kozlowski D.K."/>
            <person name="Koutsovoulos G.D."/>
            <person name="Lopez-Roques C."/>
            <person name="Bouchez O."/>
            <person name="Zahm M."/>
            <person name="Besnard G."/>
            <person name="Bellafiore S."/>
        </authorList>
    </citation>
    <scope>NUCLEOTIDE SEQUENCE</scope>
    <source>
        <strain evidence="3">VN-18</strain>
    </source>
</reference>
<dbReference type="Proteomes" id="UP000605970">
    <property type="component" value="Unassembled WGS sequence"/>
</dbReference>
<evidence type="ECO:0000313" key="4">
    <source>
        <dbReference type="Proteomes" id="UP000605970"/>
    </source>
</evidence>
<protein>
    <submittedName>
        <fullName evidence="3">Uncharacterized protein</fullName>
    </submittedName>
</protein>
<evidence type="ECO:0000256" key="1">
    <source>
        <dbReference type="SAM" id="MobiDB-lite"/>
    </source>
</evidence>
<evidence type="ECO:0000256" key="2">
    <source>
        <dbReference type="SAM" id="SignalP"/>
    </source>
</evidence>
<proteinExistence type="predicted"/>
<feature type="region of interest" description="Disordered" evidence="1">
    <location>
        <begin position="46"/>
        <end position="66"/>
    </location>
</feature>
<sequence length="189" mass="21160">MSSFVKFFCNLLLILSLFIFLTNAMRLSLKRKRSQQVHPADNIPVLLEGLTAPPPSPEHPQINQTPPLQHEHLFQNLLTQGESSNQVMSPEITSPPRDSSAALLTDGLFHSTASLENVDNLIQPESEHVVDNRSLANQTPQNLNNLINNALRSLNEQENRPSKKPRLAKLTRCLSKMFKVHCLGGTKQK</sequence>
<dbReference type="EMBL" id="JABEBT010000115">
    <property type="protein sequence ID" value="KAF7631194.1"/>
    <property type="molecule type" value="Genomic_DNA"/>
</dbReference>
<organism evidence="3 4">
    <name type="scientific">Meloidogyne graminicola</name>
    <dbReference type="NCBI Taxonomy" id="189291"/>
    <lineage>
        <taxon>Eukaryota</taxon>
        <taxon>Metazoa</taxon>
        <taxon>Ecdysozoa</taxon>
        <taxon>Nematoda</taxon>
        <taxon>Chromadorea</taxon>
        <taxon>Rhabditida</taxon>
        <taxon>Tylenchina</taxon>
        <taxon>Tylenchomorpha</taxon>
        <taxon>Tylenchoidea</taxon>
        <taxon>Meloidogynidae</taxon>
        <taxon>Meloidogyninae</taxon>
        <taxon>Meloidogyne</taxon>
    </lineage>
</organism>
<keyword evidence="2" id="KW-0732">Signal</keyword>
<evidence type="ECO:0000313" key="3">
    <source>
        <dbReference type="EMBL" id="KAF7631194.1"/>
    </source>
</evidence>
<gene>
    <name evidence="3" type="ORF">Mgra_00008568</name>
</gene>
<feature type="chain" id="PRO_5035805546" evidence="2">
    <location>
        <begin position="25"/>
        <end position="189"/>
    </location>
</feature>
<comment type="caution">
    <text evidence="3">The sequence shown here is derived from an EMBL/GenBank/DDBJ whole genome shotgun (WGS) entry which is preliminary data.</text>
</comment>
<accession>A0A8S9ZFG1</accession>